<sequence length="230" mass="24395">MSTITLVTGANQGIGLAVATTLAKGHGHHVLVGSRNKAAGKDIAASLRDAGHAATGIQLDLNDDKSIAAAVETIRQDFGHLDVLVNNAGILIDGKIKEQSARDLFTQTMSTNVVGTACLTEALLPLLRTSEKPRVVFVSSRMGSLHQATVKNTMFYATDYKAYDASKAAVNMLALNYARILEDISTNLNGYTPYGGTVEEGARRIVELAAGTKDGDVTRTFSDRDGSIAW</sequence>
<dbReference type="Pfam" id="PF00106">
    <property type="entry name" value="adh_short"/>
    <property type="match status" value="1"/>
</dbReference>
<dbReference type="Gene3D" id="3.40.50.720">
    <property type="entry name" value="NAD(P)-binding Rossmann-like Domain"/>
    <property type="match status" value="1"/>
</dbReference>
<name>A0AAE0WV57_9PEZI</name>
<dbReference type="PRINTS" id="PR00081">
    <property type="entry name" value="GDHRDH"/>
</dbReference>
<dbReference type="PANTHER" id="PTHR43963">
    <property type="entry name" value="CARBONYL REDUCTASE 1-RELATED"/>
    <property type="match status" value="1"/>
</dbReference>
<protein>
    <recommendedName>
        <fullName evidence="5">Ketoreductase domain-containing protein</fullName>
    </recommendedName>
</protein>
<evidence type="ECO:0000256" key="3">
    <source>
        <dbReference type="ARBA" id="ARBA00023002"/>
    </source>
</evidence>
<dbReference type="InterPro" id="IPR057326">
    <property type="entry name" value="KR_dom"/>
</dbReference>
<organism evidence="6 7">
    <name type="scientific">Recurvomyces mirabilis</name>
    <dbReference type="NCBI Taxonomy" id="574656"/>
    <lineage>
        <taxon>Eukaryota</taxon>
        <taxon>Fungi</taxon>
        <taxon>Dikarya</taxon>
        <taxon>Ascomycota</taxon>
        <taxon>Pezizomycotina</taxon>
        <taxon>Dothideomycetes</taxon>
        <taxon>Dothideomycetidae</taxon>
        <taxon>Mycosphaerellales</taxon>
        <taxon>Teratosphaeriaceae</taxon>
        <taxon>Recurvomyces</taxon>
    </lineage>
</organism>
<dbReference type="EMBL" id="JAUTXT010000004">
    <property type="protein sequence ID" value="KAK3678418.1"/>
    <property type="molecule type" value="Genomic_DNA"/>
</dbReference>
<comment type="similarity">
    <text evidence="1 4">Belongs to the short-chain dehydrogenases/reductases (SDR) family.</text>
</comment>
<keyword evidence="7" id="KW-1185">Reference proteome</keyword>
<dbReference type="GO" id="GO:0016491">
    <property type="term" value="F:oxidoreductase activity"/>
    <property type="evidence" value="ECO:0007669"/>
    <property type="project" value="UniProtKB-KW"/>
</dbReference>
<dbReference type="SUPFAM" id="SSF51735">
    <property type="entry name" value="NAD(P)-binding Rossmann-fold domains"/>
    <property type="match status" value="1"/>
</dbReference>
<accession>A0AAE0WV57</accession>
<gene>
    <name evidence="6" type="ORF">LTR78_001715</name>
</gene>
<evidence type="ECO:0000256" key="1">
    <source>
        <dbReference type="ARBA" id="ARBA00006484"/>
    </source>
</evidence>
<keyword evidence="2" id="KW-0521">NADP</keyword>
<keyword evidence="3" id="KW-0560">Oxidoreductase</keyword>
<dbReference type="PANTHER" id="PTHR43963:SF6">
    <property type="entry name" value="CHAIN DEHYDROGENASE FAMILY PROTEIN, PUTATIVE (AFU_ORTHOLOGUE AFUA_3G15350)-RELATED"/>
    <property type="match status" value="1"/>
</dbReference>
<evidence type="ECO:0000259" key="5">
    <source>
        <dbReference type="SMART" id="SM00822"/>
    </source>
</evidence>
<comment type="caution">
    <text evidence="6">The sequence shown here is derived from an EMBL/GenBank/DDBJ whole genome shotgun (WGS) entry which is preliminary data.</text>
</comment>
<evidence type="ECO:0000256" key="2">
    <source>
        <dbReference type="ARBA" id="ARBA00022857"/>
    </source>
</evidence>
<evidence type="ECO:0000256" key="4">
    <source>
        <dbReference type="RuleBase" id="RU000363"/>
    </source>
</evidence>
<dbReference type="SMART" id="SM00822">
    <property type="entry name" value="PKS_KR"/>
    <property type="match status" value="1"/>
</dbReference>
<dbReference type="InterPro" id="IPR002347">
    <property type="entry name" value="SDR_fam"/>
</dbReference>
<feature type="domain" description="Ketoreductase" evidence="5">
    <location>
        <begin position="3"/>
        <end position="187"/>
    </location>
</feature>
<reference evidence="6" key="1">
    <citation type="submission" date="2023-07" db="EMBL/GenBank/DDBJ databases">
        <title>Black Yeasts Isolated from many extreme environments.</title>
        <authorList>
            <person name="Coleine C."/>
            <person name="Stajich J.E."/>
            <person name="Selbmann L."/>
        </authorList>
    </citation>
    <scope>NUCLEOTIDE SEQUENCE</scope>
    <source>
        <strain evidence="6">CCFEE 5485</strain>
    </source>
</reference>
<dbReference type="PRINTS" id="PR00080">
    <property type="entry name" value="SDRFAMILY"/>
</dbReference>
<dbReference type="InterPro" id="IPR036291">
    <property type="entry name" value="NAD(P)-bd_dom_sf"/>
</dbReference>
<dbReference type="AlphaFoldDB" id="A0AAE0WV57"/>
<evidence type="ECO:0000313" key="6">
    <source>
        <dbReference type="EMBL" id="KAK3678418.1"/>
    </source>
</evidence>
<proteinExistence type="inferred from homology"/>
<dbReference type="Proteomes" id="UP001274830">
    <property type="component" value="Unassembled WGS sequence"/>
</dbReference>
<evidence type="ECO:0000313" key="7">
    <source>
        <dbReference type="Proteomes" id="UP001274830"/>
    </source>
</evidence>